<dbReference type="EMBL" id="JASDAP010000010">
    <property type="protein sequence ID" value="KAK1896214.1"/>
    <property type="molecule type" value="Genomic_DNA"/>
</dbReference>
<organism evidence="1 2">
    <name type="scientific">Dissostichus eleginoides</name>
    <name type="common">Patagonian toothfish</name>
    <name type="synonym">Dissostichus amissus</name>
    <dbReference type="NCBI Taxonomy" id="100907"/>
    <lineage>
        <taxon>Eukaryota</taxon>
        <taxon>Metazoa</taxon>
        <taxon>Chordata</taxon>
        <taxon>Craniata</taxon>
        <taxon>Vertebrata</taxon>
        <taxon>Euteleostomi</taxon>
        <taxon>Actinopterygii</taxon>
        <taxon>Neopterygii</taxon>
        <taxon>Teleostei</taxon>
        <taxon>Neoteleostei</taxon>
        <taxon>Acanthomorphata</taxon>
        <taxon>Eupercaria</taxon>
        <taxon>Perciformes</taxon>
        <taxon>Notothenioidei</taxon>
        <taxon>Nototheniidae</taxon>
        <taxon>Dissostichus</taxon>
    </lineage>
</organism>
<dbReference type="Proteomes" id="UP001228049">
    <property type="component" value="Unassembled WGS sequence"/>
</dbReference>
<gene>
    <name evidence="1" type="ORF">KUDE01_021661</name>
</gene>
<sequence length="95" mass="10270">MVRCFWLRGSCRRKEAAPSVSQCLVITKNNRAHRGTGLDQPHIPTTPPLLKETNENTGCRGAPAEAQGGVQSGFAPLLCALLRCSRAHGMKNVVM</sequence>
<dbReference type="GO" id="GO:0016874">
    <property type="term" value="F:ligase activity"/>
    <property type="evidence" value="ECO:0007669"/>
    <property type="project" value="UniProtKB-KW"/>
</dbReference>
<dbReference type="AlphaFoldDB" id="A0AAD9C7T9"/>
<reference evidence="1" key="1">
    <citation type="submission" date="2023-04" db="EMBL/GenBank/DDBJ databases">
        <title>Chromosome-level genome of Chaenocephalus aceratus.</title>
        <authorList>
            <person name="Park H."/>
        </authorList>
    </citation>
    <scope>NUCLEOTIDE SEQUENCE</scope>
    <source>
        <strain evidence="1">DE</strain>
        <tissue evidence="1">Muscle</tissue>
    </source>
</reference>
<evidence type="ECO:0000313" key="1">
    <source>
        <dbReference type="EMBL" id="KAK1896214.1"/>
    </source>
</evidence>
<keyword evidence="2" id="KW-1185">Reference proteome</keyword>
<evidence type="ECO:0000313" key="2">
    <source>
        <dbReference type="Proteomes" id="UP001228049"/>
    </source>
</evidence>
<name>A0AAD9C7T9_DISEL</name>
<accession>A0AAD9C7T9</accession>
<protein>
    <submittedName>
        <fullName evidence="1">Glutamate--tRNA ligase</fullName>
    </submittedName>
</protein>
<keyword evidence="1" id="KW-0436">Ligase</keyword>
<comment type="caution">
    <text evidence="1">The sequence shown here is derived from an EMBL/GenBank/DDBJ whole genome shotgun (WGS) entry which is preliminary data.</text>
</comment>
<proteinExistence type="predicted"/>